<evidence type="ECO:0000256" key="2">
    <source>
        <dbReference type="SAM" id="MobiDB-lite"/>
    </source>
</evidence>
<organism evidence="4 5">
    <name type="scientific">Penicillium expansum</name>
    <name type="common">Blue mold rot fungus</name>
    <dbReference type="NCBI Taxonomy" id="27334"/>
    <lineage>
        <taxon>Eukaryota</taxon>
        <taxon>Fungi</taxon>
        <taxon>Dikarya</taxon>
        <taxon>Ascomycota</taxon>
        <taxon>Pezizomycotina</taxon>
        <taxon>Eurotiomycetes</taxon>
        <taxon>Eurotiomycetidae</taxon>
        <taxon>Eurotiales</taxon>
        <taxon>Aspergillaceae</taxon>
        <taxon>Penicillium</taxon>
    </lineage>
</organism>
<evidence type="ECO:0000256" key="1">
    <source>
        <dbReference type="ARBA" id="ARBA00035112"/>
    </source>
</evidence>
<dbReference type="Proteomes" id="UP000030143">
    <property type="component" value="Unassembled WGS sequence"/>
</dbReference>
<feature type="compositionally biased region" description="Basic and acidic residues" evidence="2">
    <location>
        <begin position="291"/>
        <end position="301"/>
    </location>
</feature>
<comment type="similarity">
    <text evidence="1">Belongs to the ustYa family.</text>
</comment>
<dbReference type="AlphaFoldDB" id="A0A0A2JWL4"/>
<dbReference type="GeneID" id="27682438"/>
<keyword evidence="3" id="KW-1133">Transmembrane helix</keyword>
<proteinExistence type="inferred from homology"/>
<feature type="region of interest" description="Disordered" evidence="2">
    <location>
        <begin position="281"/>
        <end position="301"/>
    </location>
</feature>
<dbReference type="PhylomeDB" id="A0A0A2JWL4"/>
<dbReference type="InterPro" id="IPR021765">
    <property type="entry name" value="UstYa-like"/>
</dbReference>
<keyword evidence="3" id="KW-0472">Membrane</keyword>
<dbReference type="GO" id="GO:0043386">
    <property type="term" value="P:mycotoxin biosynthetic process"/>
    <property type="evidence" value="ECO:0007669"/>
    <property type="project" value="InterPro"/>
</dbReference>
<feature type="region of interest" description="Disordered" evidence="2">
    <location>
        <begin position="1"/>
        <end position="32"/>
    </location>
</feature>
<evidence type="ECO:0000313" key="4">
    <source>
        <dbReference type="EMBL" id="KGO56590.1"/>
    </source>
</evidence>
<dbReference type="PANTHER" id="PTHR33365">
    <property type="entry name" value="YALI0B05434P"/>
    <property type="match status" value="1"/>
</dbReference>
<keyword evidence="5" id="KW-1185">Reference proteome</keyword>
<dbReference type="Pfam" id="PF11807">
    <property type="entry name" value="UstYa"/>
    <property type="match status" value="1"/>
</dbReference>
<dbReference type="PANTHER" id="PTHR33365:SF7">
    <property type="entry name" value="TAT PATHWAY SIGNAL SEQUENCE"/>
    <property type="match status" value="1"/>
</dbReference>
<reference evidence="4 5" key="1">
    <citation type="journal article" date="2015" name="Mol. Plant Microbe Interact.">
        <title>Genome, transcriptome, and functional analyses of Penicillium expansum provide new insights into secondary metabolism and pathogenicity.</title>
        <authorList>
            <person name="Ballester A.R."/>
            <person name="Marcet-Houben M."/>
            <person name="Levin E."/>
            <person name="Sela N."/>
            <person name="Selma-Lazaro C."/>
            <person name="Carmona L."/>
            <person name="Wisniewski M."/>
            <person name="Droby S."/>
            <person name="Gonzalez-Candelas L."/>
            <person name="Gabaldon T."/>
        </authorList>
    </citation>
    <scope>NUCLEOTIDE SEQUENCE [LARGE SCALE GENOMIC DNA]</scope>
    <source>
        <strain evidence="4 5">MD-8</strain>
    </source>
</reference>
<dbReference type="RefSeq" id="XP_016598317.1">
    <property type="nucleotide sequence ID" value="XM_016747018.1"/>
</dbReference>
<protein>
    <recommendedName>
        <fullName evidence="6">Tat pathway signal sequence</fullName>
    </recommendedName>
</protein>
<feature type="transmembrane region" description="Helical" evidence="3">
    <location>
        <begin position="44"/>
        <end position="68"/>
    </location>
</feature>
<evidence type="ECO:0008006" key="6">
    <source>
        <dbReference type="Google" id="ProtNLM"/>
    </source>
</evidence>
<feature type="compositionally biased region" description="Basic and acidic residues" evidence="2">
    <location>
        <begin position="1"/>
        <end position="14"/>
    </location>
</feature>
<evidence type="ECO:0000256" key="3">
    <source>
        <dbReference type="SAM" id="Phobius"/>
    </source>
</evidence>
<evidence type="ECO:0000313" key="5">
    <source>
        <dbReference type="Proteomes" id="UP000030143"/>
    </source>
</evidence>
<gene>
    <name evidence="4" type="ORF">PEX2_097480</name>
</gene>
<dbReference type="HOGENOM" id="CLU_042941_2_2_1"/>
<comment type="caution">
    <text evidence="4">The sequence shown here is derived from an EMBL/GenBank/DDBJ whole genome shotgun (WGS) entry which is preliminary data.</text>
</comment>
<keyword evidence="3" id="KW-0812">Transmembrane</keyword>
<sequence>MSLDESHSSQDPDNSRPLLFKEDDEEQRYHSYPPKRKQGFRWNWAFILHGSAFAIYTIIFLAGSSLAVTKGCHRDLVYSPARFSVEYQKIAFDGDLEKMNPYRGPPRPEHDAAWHELLQYSNIRVGKDTLDRLNRSSIKLADGSGDYFGGLSVHHHLHCLKYVRHYLHRDYYNATDELKESNLEEHIDHCLDDIRQTLMCHADISIYTYDWIPNYRKPWPNFRVDHECVNWELLDDWAKEHSFSIYDQASLVHPELGLSFPSVNGEFETSASGNHVHFVHPDGQNGSGMDHGGKGKHEGHM</sequence>
<dbReference type="VEuPathDB" id="FungiDB:PEXP_059890"/>
<name>A0A0A2JWL4_PENEN</name>
<dbReference type="STRING" id="27334.A0A0A2JWL4"/>
<accession>A0A0A2JWL4</accession>
<dbReference type="OrthoDB" id="3687641at2759"/>
<dbReference type="EMBL" id="JQFZ01000166">
    <property type="protein sequence ID" value="KGO56590.1"/>
    <property type="molecule type" value="Genomic_DNA"/>
</dbReference>